<proteinExistence type="inferred from homology"/>
<dbReference type="AlphaFoldDB" id="A0A4U1JB85"/>
<evidence type="ECO:0000313" key="11">
    <source>
        <dbReference type="EMBL" id="TKD06637.1"/>
    </source>
</evidence>
<dbReference type="GO" id="GO:0008964">
    <property type="term" value="F:phosphoenolpyruvate carboxylase activity"/>
    <property type="evidence" value="ECO:0007669"/>
    <property type="project" value="UniProtKB-UniRule"/>
</dbReference>
<dbReference type="PROSITE" id="PS00781">
    <property type="entry name" value="PEPCASE_1"/>
    <property type="match status" value="1"/>
</dbReference>
<sequence>MSREVDAPLRSDVRFLGRLLGEVLVEQEGETLFSVEEVIRKLSIRRRRGPRTGRAEAQKELVRQLEALPIEQAEPVLRAFAMYFRLVNIAEQHHRIRRARAHASNPDEPPQRGSLAAAMITAKKAGVSAEAMREALARLEVTLTLTAHPTEAARRTVLEKLYRIARRLEERDRCRLLPREEEEARAAIREEITVLWQTDEVRREKPTVGDEVKNVLWYVEEILWDLLPELPLELGRAFERAYGEPLAAQPMPLRIHAWPGGDMDGNPNVTPEVVEDAIRAYRARGLRRLLGAVRELGGSLSQSARHVRVPEALSASLADDAVAMPGVAAQESAQTEGEPWRRKLRFVEARLAAALEAVETERQVARQRAPRVGSVPPPARAPASAIGSHAELGVAYRTSDELHRDLLLVADTLHKANASNAGEMRARALAERVRVLGLSIAELELRAPAEDATAAAAWLAGGGEETPGAARLLAALRKLSEAQRQYGERSARTLILSMTQRAEDLLAALTLARAAGLYDVDKQAVTIDIVPLFETHDALVSAPTILRTLLAHPEYRRHLMARGVQEVMVGYSDSGKEVGLLAAAFALRKAQSELTKVSREAGIALRVFHGRGESVARGGGPAQQAILALPAGSVAGRYKATEQGEALDHKYARPELALRTLELMVGGALLHTLGAEERPSEEDEHRYAQAFEELAEEGLRVYRALVWENPRFVDFFTTATPVDEIARLPIGSRPSKRKVGGLEALRAIPWVFGWTQNRAILPGWYGVGSALDAFARREGGAELLVEMTNRWPFFRTVLDNVQMVLAKSDMEIAARYAALASPATRKAVWPPIKDEHARTVAWIKRLFGVKRLLDGNPTLQRSIDLRNPYVDPMSFLQVALLRRKRAGDACCDRAILLSINGIAAGMRNTG</sequence>
<dbReference type="RefSeq" id="WP_136930488.1">
    <property type="nucleotide sequence ID" value="NZ_SSMQ01000018.1"/>
</dbReference>
<dbReference type="PRINTS" id="PR00150">
    <property type="entry name" value="PEPCARBXLASE"/>
</dbReference>
<evidence type="ECO:0000256" key="6">
    <source>
        <dbReference type="ARBA" id="ARBA00023239"/>
    </source>
</evidence>
<dbReference type="GO" id="GO:0000287">
    <property type="term" value="F:magnesium ion binding"/>
    <property type="evidence" value="ECO:0007669"/>
    <property type="project" value="UniProtKB-UniRule"/>
</dbReference>
<dbReference type="Gene3D" id="1.20.1440.90">
    <property type="entry name" value="Phosphoenolpyruvate/pyruvate domain"/>
    <property type="match status" value="1"/>
</dbReference>
<dbReference type="Proteomes" id="UP000309215">
    <property type="component" value="Unassembled WGS sequence"/>
</dbReference>
<evidence type="ECO:0000256" key="4">
    <source>
        <dbReference type="ARBA" id="ARBA00022419"/>
    </source>
</evidence>
<dbReference type="SUPFAM" id="SSF51621">
    <property type="entry name" value="Phosphoenolpyruvate/pyruvate domain"/>
    <property type="match status" value="1"/>
</dbReference>
<keyword evidence="5 9" id="KW-0460">Magnesium</keyword>
<dbReference type="GO" id="GO:0006099">
    <property type="term" value="P:tricarboxylic acid cycle"/>
    <property type="evidence" value="ECO:0007669"/>
    <property type="project" value="InterPro"/>
</dbReference>
<comment type="function">
    <text evidence="1 9">Forms oxaloacetate, a four-carbon dicarboxylic acid source for the tricarboxylic acid cycle.</text>
</comment>
<dbReference type="PANTHER" id="PTHR30523">
    <property type="entry name" value="PHOSPHOENOLPYRUVATE CARBOXYLASE"/>
    <property type="match status" value="1"/>
</dbReference>
<evidence type="ECO:0000256" key="3">
    <source>
        <dbReference type="ARBA" id="ARBA00012305"/>
    </source>
</evidence>
<comment type="cofactor">
    <cofactor evidence="9">
        <name>Mg(2+)</name>
        <dbReference type="ChEBI" id="CHEBI:18420"/>
    </cofactor>
</comment>
<evidence type="ECO:0000256" key="9">
    <source>
        <dbReference type="HAMAP-Rule" id="MF_00595"/>
    </source>
</evidence>
<evidence type="ECO:0000256" key="7">
    <source>
        <dbReference type="ARBA" id="ARBA00023300"/>
    </source>
</evidence>
<dbReference type="PANTHER" id="PTHR30523:SF6">
    <property type="entry name" value="PHOSPHOENOLPYRUVATE CARBOXYLASE"/>
    <property type="match status" value="1"/>
</dbReference>
<evidence type="ECO:0000256" key="10">
    <source>
        <dbReference type="PROSITE-ProRule" id="PRU10111"/>
    </source>
</evidence>
<keyword evidence="11" id="KW-0670">Pyruvate</keyword>
<dbReference type="InterPro" id="IPR021135">
    <property type="entry name" value="PEP_COase"/>
</dbReference>
<name>A0A4U1JB85_9BACT</name>
<dbReference type="GO" id="GO:0006107">
    <property type="term" value="P:oxaloacetate metabolic process"/>
    <property type="evidence" value="ECO:0007669"/>
    <property type="project" value="UniProtKB-UniRule"/>
</dbReference>
<reference evidence="11 12" key="1">
    <citation type="submission" date="2019-04" db="EMBL/GenBank/DDBJ databases">
        <authorList>
            <person name="Li Y."/>
            <person name="Wang J."/>
        </authorList>
    </citation>
    <scope>NUCLEOTIDE SEQUENCE [LARGE SCALE GENOMIC DNA]</scope>
    <source>
        <strain evidence="11 12">DSM 14668</strain>
    </source>
</reference>
<keyword evidence="7 9" id="KW-0120">Carbon dioxide fixation</keyword>
<feature type="active site" evidence="9 10">
    <location>
        <position position="148"/>
    </location>
</feature>
<dbReference type="GO" id="GO:0005829">
    <property type="term" value="C:cytosol"/>
    <property type="evidence" value="ECO:0007669"/>
    <property type="project" value="TreeGrafter"/>
</dbReference>
<comment type="catalytic activity">
    <reaction evidence="8 9">
        <text>oxaloacetate + phosphate = phosphoenolpyruvate + hydrogencarbonate</text>
        <dbReference type="Rhea" id="RHEA:28370"/>
        <dbReference type="ChEBI" id="CHEBI:16452"/>
        <dbReference type="ChEBI" id="CHEBI:17544"/>
        <dbReference type="ChEBI" id="CHEBI:43474"/>
        <dbReference type="ChEBI" id="CHEBI:58702"/>
        <dbReference type="EC" id="4.1.1.31"/>
    </reaction>
</comment>
<comment type="caution">
    <text evidence="11">The sequence shown here is derived from an EMBL/GenBank/DDBJ whole genome shotgun (WGS) entry which is preliminary data.</text>
</comment>
<evidence type="ECO:0000256" key="8">
    <source>
        <dbReference type="ARBA" id="ARBA00048995"/>
    </source>
</evidence>
<gene>
    <name evidence="9" type="primary">ppc</name>
    <name evidence="11" type="ORF">E8A74_19225</name>
</gene>
<keyword evidence="6 9" id="KW-0456">Lyase</keyword>
<dbReference type="InterPro" id="IPR022805">
    <property type="entry name" value="PEP_COase_bac/pln-type"/>
</dbReference>
<dbReference type="GO" id="GO:0015977">
    <property type="term" value="P:carbon fixation"/>
    <property type="evidence" value="ECO:0007669"/>
    <property type="project" value="UniProtKB-UniRule"/>
</dbReference>
<comment type="similarity">
    <text evidence="2 9">Belongs to the PEPCase type 1 family.</text>
</comment>
<feature type="active site" evidence="9">
    <location>
        <position position="576"/>
    </location>
</feature>
<dbReference type="EC" id="4.1.1.31" evidence="3 9"/>
<evidence type="ECO:0000313" key="12">
    <source>
        <dbReference type="Proteomes" id="UP000309215"/>
    </source>
</evidence>
<evidence type="ECO:0000256" key="5">
    <source>
        <dbReference type="ARBA" id="ARBA00022842"/>
    </source>
</evidence>
<keyword evidence="12" id="KW-1185">Reference proteome</keyword>
<dbReference type="InterPro" id="IPR015813">
    <property type="entry name" value="Pyrv/PenolPyrv_kinase-like_dom"/>
</dbReference>
<dbReference type="InterPro" id="IPR018129">
    <property type="entry name" value="PEP_COase_Lys_AS"/>
</dbReference>
<dbReference type="EMBL" id="SSMQ01000018">
    <property type="protein sequence ID" value="TKD06637.1"/>
    <property type="molecule type" value="Genomic_DNA"/>
</dbReference>
<evidence type="ECO:0000256" key="2">
    <source>
        <dbReference type="ARBA" id="ARBA00008346"/>
    </source>
</evidence>
<evidence type="ECO:0000256" key="1">
    <source>
        <dbReference type="ARBA" id="ARBA00003670"/>
    </source>
</evidence>
<accession>A0A4U1JB85</accession>
<organism evidence="11 12">
    <name type="scientific">Polyangium fumosum</name>
    <dbReference type="NCBI Taxonomy" id="889272"/>
    <lineage>
        <taxon>Bacteria</taxon>
        <taxon>Pseudomonadati</taxon>
        <taxon>Myxococcota</taxon>
        <taxon>Polyangia</taxon>
        <taxon>Polyangiales</taxon>
        <taxon>Polyangiaceae</taxon>
        <taxon>Polyangium</taxon>
    </lineage>
</organism>
<dbReference type="OrthoDB" id="9768133at2"/>
<dbReference type="HAMAP" id="MF_00595">
    <property type="entry name" value="PEPcase_type1"/>
    <property type="match status" value="1"/>
</dbReference>
<comment type="subunit">
    <text evidence="9">Homotetramer.</text>
</comment>
<dbReference type="Pfam" id="PF00311">
    <property type="entry name" value="PEPcase"/>
    <property type="match status" value="2"/>
</dbReference>
<protein>
    <recommendedName>
        <fullName evidence="4 9">Phosphoenolpyruvate carboxylase</fullName>
        <shortName evidence="9">PEPC</shortName>
        <shortName evidence="9">PEPCase</shortName>
        <ecNumber evidence="3 9">4.1.1.31</ecNumber>
    </recommendedName>
</protein>